<sequence>MRTRDPWDELASLDELPDDEPADPLAIMPEIKPYLREETQDDDIGLRSLLEQPEALSKYIWRRHLPA</sequence>
<evidence type="ECO:0000256" key="1">
    <source>
        <dbReference type="SAM" id="MobiDB-lite"/>
    </source>
</evidence>
<evidence type="ECO:0000313" key="2">
    <source>
        <dbReference type="EMBL" id="WXA90409.1"/>
    </source>
</evidence>
<protein>
    <submittedName>
        <fullName evidence="2">Uncharacterized protein</fullName>
    </submittedName>
</protein>
<accession>A0ABZ2JXC0</accession>
<organism evidence="2 3">
    <name type="scientific">Pendulispora brunnea</name>
    <dbReference type="NCBI Taxonomy" id="2905690"/>
    <lineage>
        <taxon>Bacteria</taxon>
        <taxon>Pseudomonadati</taxon>
        <taxon>Myxococcota</taxon>
        <taxon>Myxococcia</taxon>
        <taxon>Myxococcales</taxon>
        <taxon>Sorangiineae</taxon>
        <taxon>Pendulisporaceae</taxon>
        <taxon>Pendulispora</taxon>
    </lineage>
</organism>
<feature type="region of interest" description="Disordered" evidence="1">
    <location>
        <begin position="1"/>
        <end position="25"/>
    </location>
</feature>
<evidence type="ECO:0000313" key="3">
    <source>
        <dbReference type="Proteomes" id="UP001379533"/>
    </source>
</evidence>
<feature type="compositionally biased region" description="Acidic residues" evidence="1">
    <location>
        <begin position="11"/>
        <end position="22"/>
    </location>
</feature>
<dbReference type="Proteomes" id="UP001379533">
    <property type="component" value="Chromosome"/>
</dbReference>
<proteinExistence type="predicted"/>
<name>A0ABZ2JXC0_9BACT</name>
<reference evidence="2 3" key="1">
    <citation type="submission" date="2021-12" db="EMBL/GenBank/DDBJ databases">
        <title>Discovery of the Pendulisporaceae a myxobacterial family with distinct sporulation behavior and unique specialized metabolism.</title>
        <authorList>
            <person name="Garcia R."/>
            <person name="Popoff A."/>
            <person name="Bader C.D."/>
            <person name="Loehr J."/>
            <person name="Walesch S."/>
            <person name="Walt C."/>
            <person name="Boldt J."/>
            <person name="Bunk B."/>
            <person name="Haeckl F.J.F.P.J."/>
            <person name="Gunesch A.P."/>
            <person name="Birkelbach J."/>
            <person name="Nuebel U."/>
            <person name="Pietschmann T."/>
            <person name="Bach T."/>
            <person name="Mueller R."/>
        </authorList>
    </citation>
    <scope>NUCLEOTIDE SEQUENCE [LARGE SCALE GENOMIC DNA]</scope>
    <source>
        <strain evidence="2 3">MSr12523</strain>
    </source>
</reference>
<keyword evidence="3" id="KW-1185">Reference proteome</keyword>
<dbReference type="EMBL" id="CP089982">
    <property type="protein sequence ID" value="WXA90409.1"/>
    <property type="molecule type" value="Genomic_DNA"/>
</dbReference>
<dbReference type="RefSeq" id="WP_394841021.1">
    <property type="nucleotide sequence ID" value="NZ_CP089982.1"/>
</dbReference>
<gene>
    <name evidence="2" type="ORF">LZC95_28590</name>
</gene>